<evidence type="ECO:0000313" key="2">
    <source>
        <dbReference type="EMBL" id="SOD93326.1"/>
    </source>
</evidence>
<feature type="signal peptide" evidence="1">
    <location>
        <begin position="1"/>
        <end position="20"/>
    </location>
</feature>
<dbReference type="AlphaFoldDB" id="A0A286GDL0"/>
<accession>A0A286GDL0</accession>
<keyword evidence="1" id="KW-0732">Signal</keyword>
<proteinExistence type="predicted"/>
<protein>
    <recommendedName>
        <fullName evidence="4">Peptidase M1 membrane alanine aminopeptidase domain-containing protein</fullName>
    </recommendedName>
</protein>
<reference evidence="3" key="1">
    <citation type="submission" date="2017-09" db="EMBL/GenBank/DDBJ databases">
        <authorList>
            <person name="Varghese N."/>
            <person name="Submissions S."/>
        </authorList>
    </citation>
    <scope>NUCLEOTIDE SEQUENCE [LARGE SCALE GENOMIC DNA]</scope>
    <source>
        <strain evidence="3">DSM 29961</strain>
    </source>
</reference>
<organism evidence="2 3">
    <name type="scientific">Spirosoma fluviale</name>
    <dbReference type="NCBI Taxonomy" id="1597977"/>
    <lineage>
        <taxon>Bacteria</taxon>
        <taxon>Pseudomonadati</taxon>
        <taxon>Bacteroidota</taxon>
        <taxon>Cytophagia</taxon>
        <taxon>Cytophagales</taxon>
        <taxon>Cytophagaceae</taxon>
        <taxon>Spirosoma</taxon>
    </lineage>
</organism>
<feature type="chain" id="PRO_5013398285" description="Peptidase M1 membrane alanine aminopeptidase domain-containing protein" evidence="1">
    <location>
        <begin position="21"/>
        <end position="560"/>
    </location>
</feature>
<dbReference type="InterPro" id="IPR027268">
    <property type="entry name" value="Peptidase_M4/M1_CTD_sf"/>
</dbReference>
<dbReference type="Proteomes" id="UP000219452">
    <property type="component" value="Unassembled WGS sequence"/>
</dbReference>
<evidence type="ECO:0000256" key="1">
    <source>
        <dbReference type="SAM" id="SignalP"/>
    </source>
</evidence>
<evidence type="ECO:0000313" key="3">
    <source>
        <dbReference type="Proteomes" id="UP000219452"/>
    </source>
</evidence>
<sequence length="560" mass="64077">MTIRKLLLLLVLLTGFTGYAQTPHISGDVYISVKNGTFKADLDVSRLPKTTNYAIRLNAGLNIQFFRDSTDSVSYASAREYKPDKSSESFQYWFPDKDQKGRYLPGRFKVSYVGAFPVSGDSAKRSEWGDWKGNIAFNGKTLRASEQTAWYPILYNITEDKEYQNVTFDITIHAPDAKAIYLNGCPPQYSQQARFRSDRPFPLLLFVGDYDFRKEKNTYLLNTTLSAPQASVLDGWFSRIKDYYAQNLQIPYGADVTLLASTPVSRRNDWLFVTYPTIASVSPKGWLNTLVDPKKLTLADSSLLSFIAHELGHYYFGSVVTPNSTLRWAFLEGMTEYLSLQATRDLIGQGFYDRQLKRYVGATKSMTNFTPLRKINAPGDIDETYRYQYMPLLLTALEQQIGRQPMWKWFQTILNTPNAGTDYSLFRSSLLKSGVSEKVVADFEETYLSNDNSRAALLALFKPTSTTYYYWGLSKEVLKAGTTRKPQAFYTTIKQTKLDDEEIKKASQQYYAYVKSHCDPANELCTSDFNYYESMEEAQRAQTRWLNNLGDKYTVKKADF</sequence>
<dbReference type="OrthoDB" id="639393at2"/>
<keyword evidence="3" id="KW-1185">Reference proteome</keyword>
<dbReference type="RefSeq" id="WP_097128422.1">
    <property type="nucleotide sequence ID" value="NZ_OCNH01000003.1"/>
</dbReference>
<evidence type="ECO:0008006" key="4">
    <source>
        <dbReference type="Google" id="ProtNLM"/>
    </source>
</evidence>
<gene>
    <name evidence="2" type="ORF">SAMN06269250_4457</name>
</gene>
<name>A0A286GDL0_9BACT</name>
<dbReference type="SUPFAM" id="SSF55486">
    <property type="entry name" value="Metalloproteases ('zincins'), catalytic domain"/>
    <property type="match status" value="1"/>
</dbReference>
<dbReference type="EMBL" id="OCNH01000003">
    <property type="protein sequence ID" value="SOD93326.1"/>
    <property type="molecule type" value="Genomic_DNA"/>
</dbReference>
<dbReference type="Gene3D" id="1.10.390.10">
    <property type="entry name" value="Neutral Protease Domain 2"/>
    <property type="match status" value="1"/>
</dbReference>